<comment type="caution">
    <text evidence="1">The sequence shown here is derived from an EMBL/GenBank/DDBJ whole genome shotgun (WGS) entry which is preliminary data.</text>
</comment>
<protein>
    <submittedName>
        <fullName evidence="1">Uncharacterized protein</fullName>
    </submittedName>
</protein>
<keyword evidence="2" id="KW-1185">Reference proteome</keyword>
<sequence length="237" mass="26341">MKKIAVISLIPLSILVNGCGSSSDDDYGPRDLQINFILPDTLQLLDQTTDLDGNVIAPLWTDNGYKHFIHVVGYTVCAEDDHEKQCFEDVILEDSSVVFEDVEGKVTVSAFHPFDSETSVFAYTVGGEGTAGAALEEANMRLANQLWSFVTIDNSNEIADTPTVRELGTEDEQGLQKVFSGGKDYYFAYFQQDVTLKVPLYSGVDAEQTIMNPEVEHHYRFYVSEANSSEFELNHAD</sequence>
<organism evidence="1 2">
    <name type="scientific">Corallincola platygyrae</name>
    <dbReference type="NCBI Taxonomy" id="1193278"/>
    <lineage>
        <taxon>Bacteria</taxon>
        <taxon>Pseudomonadati</taxon>
        <taxon>Pseudomonadota</taxon>
        <taxon>Gammaproteobacteria</taxon>
        <taxon>Alteromonadales</taxon>
        <taxon>Psychromonadaceae</taxon>
        <taxon>Corallincola</taxon>
    </lineage>
</organism>
<evidence type="ECO:0000313" key="1">
    <source>
        <dbReference type="EMBL" id="MFD2095053.1"/>
    </source>
</evidence>
<proteinExistence type="predicted"/>
<dbReference type="RefSeq" id="WP_345337878.1">
    <property type="nucleotide sequence ID" value="NZ_BAABLI010000004.1"/>
</dbReference>
<reference evidence="2" key="1">
    <citation type="journal article" date="2019" name="Int. J. Syst. Evol. Microbiol.">
        <title>The Global Catalogue of Microorganisms (GCM) 10K type strain sequencing project: providing services to taxonomists for standard genome sequencing and annotation.</title>
        <authorList>
            <consortium name="The Broad Institute Genomics Platform"/>
            <consortium name="The Broad Institute Genome Sequencing Center for Infectious Disease"/>
            <person name="Wu L."/>
            <person name="Ma J."/>
        </authorList>
    </citation>
    <scope>NUCLEOTIDE SEQUENCE [LARGE SCALE GENOMIC DNA]</scope>
    <source>
        <strain evidence="2">CGMCC 1.10992</strain>
    </source>
</reference>
<name>A0ABW4XLA7_9GAMM</name>
<dbReference type="EMBL" id="JBHUHT010000007">
    <property type="protein sequence ID" value="MFD2095053.1"/>
    <property type="molecule type" value="Genomic_DNA"/>
</dbReference>
<accession>A0ABW4XLA7</accession>
<dbReference type="Proteomes" id="UP001597380">
    <property type="component" value="Unassembled WGS sequence"/>
</dbReference>
<evidence type="ECO:0000313" key="2">
    <source>
        <dbReference type="Proteomes" id="UP001597380"/>
    </source>
</evidence>
<gene>
    <name evidence="1" type="ORF">ACFSJ3_03590</name>
</gene>